<sequence length="530" mass="58941">MHIKTKMIGAALTAALLAGTSVMASAETLRWARAGDSLTLDPHSQNEGPTHALAQQIYEPLISPDMEAKPIPALATEWSVKEGNPNVWVFKLREGVTFHEGQDFTAEDVVFSFNRAKLESSDMKELLVTITEVRAVDDYTVEMETEGPNPILPNNLTNLFIMDKGWAEENNVTEPAEFDDGEETYAVRNANGTGAFKLVSREPDTKTVLARNDDYWGIDEFPMEITEIIYTPIQNAATRVAALLSGEVDLIQDVPVEDLQRVADTDGLKVENAPQNRTIFFGINSGDDDLENDTVEGANPFADVRVRQAMNMAINREAIQQVVMRGQSAPTGVIIPPFVNGWNEELDRYPAADVEGAKALMAEAGYEDGFEVTLHCPNDRYINDEAICQAVVGMMGQIGITVNLVAQTKANHFPLISGKQTDFYLLGWGVPTFDSEYVFNFLVHSTTEDRGSWNGSRFSDPEVDAMIQSLGSEVDLEVRNQTIADIWQKVQDEVIYLPIHNQVLNWGMKENIDFAVQPEDQPHFKFLQFN</sequence>
<dbReference type="GO" id="GO:1904680">
    <property type="term" value="F:peptide transmembrane transporter activity"/>
    <property type="evidence" value="ECO:0007669"/>
    <property type="project" value="TreeGrafter"/>
</dbReference>
<dbReference type="Gene3D" id="3.10.105.10">
    <property type="entry name" value="Dipeptide-binding Protein, Domain 3"/>
    <property type="match status" value="1"/>
</dbReference>
<evidence type="ECO:0000313" key="7">
    <source>
        <dbReference type="EMBL" id="RKF05608.1"/>
    </source>
</evidence>
<evidence type="ECO:0000259" key="6">
    <source>
        <dbReference type="Pfam" id="PF00496"/>
    </source>
</evidence>
<dbReference type="GO" id="GO:0030288">
    <property type="term" value="C:outer membrane-bounded periplasmic space"/>
    <property type="evidence" value="ECO:0007669"/>
    <property type="project" value="UniProtKB-ARBA"/>
</dbReference>
<comment type="caution">
    <text evidence="7">The sequence shown here is derived from an EMBL/GenBank/DDBJ whole genome shotgun (WGS) entry which is preliminary data.</text>
</comment>
<evidence type="ECO:0000256" key="5">
    <source>
        <dbReference type="SAM" id="SignalP"/>
    </source>
</evidence>
<reference evidence="7 8" key="1">
    <citation type="journal article" date="2018" name="Int. J. Syst. Bacteriol.">
        <title>Oceaniradius stylonemae gen. nov., sp. nov., isolated from a red alga, Stylonema cornu-cervi.</title>
        <authorList>
            <person name="Jeong S."/>
        </authorList>
    </citation>
    <scope>NUCLEOTIDE SEQUENCE [LARGE SCALE GENOMIC DNA]</scope>
    <source>
        <strain evidence="7 8">StC1</strain>
    </source>
</reference>
<comment type="similarity">
    <text evidence="2">Belongs to the bacterial solute-binding protein 5 family.</text>
</comment>
<name>A0A3A8A885_9HYPH</name>
<evidence type="ECO:0000313" key="8">
    <source>
        <dbReference type="Proteomes" id="UP000246132"/>
    </source>
</evidence>
<keyword evidence="8" id="KW-1185">Reference proteome</keyword>
<dbReference type="Gene3D" id="3.40.190.10">
    <property type="entry name" value="Periplasmic binding protein-like II"/>
    <property type="match status" value="1"/>
</dbReference>
<dbReference type="Gene3D" id="3.90.76.10">
    <property type="entry name" value="Dipeptide-binding Protein, Domain 1"/>
    <property type="match status" value="1"/>
</dbReference>
<protein>
    <submittedName>
        <fullName evidence="7">ABC transporter substrate-binding protein</fullName>
    </submittedName>
</protein>
<keyword evidence="4 5" id="KW-0732">Signal</keyword>
<dbReference type="RefSeq" id="WP_109766242.1">
    <property type="nucleotide sequence ID" value="NZ_QFWV02000008.1"/>
</dbReference>
<dbReference type="GO" id="GO:0043190">
    <property type="term" value="C:ATP-binding cassette (ABC) transporter complex"/>
    <property type="evidence" value="ECO:0007669"/>
    <property type="project" value="InterPro"/>
</dbReference>
<dbReference type="AlphaFoldDB" id="A0A3A8A885"/>
<dbReference type="InterPro" id="IPR030678">
    <property type="entry name" value="Peptide/Ni-bd"/>
</dbReference>
<dbReference type="EMBL" id="QFWV02000008">
    <property type="protein sequence ID" value="RKF05608.1"/>
    <property type="molecule type" value="Genomic_DNA"/>
</dbReference>
<evidence type="ECO:0000256" key="3">
    <source>
        <dbReference type="ARBA" id="ARBA00022448"/>
    </source>
</evidence>
<dbReference type="Pfam" id="PF00496">
    <property type="entry name" value="SBP_bac_5"/>
    <property type="match status" value="1"/>
</dbReference>
<dbReference type="InterPro" id="IPR039424">
    <property type="entry name" value="SBP_5"/>
</dbReference>
<dbReference type="Proteomes" id="UP000246132">
    <property type="component" value="Unassembled WGS sequence"/>
</dbReference>
<dbReference type="PANTHER" id="PTHR30290">
    <property type="entry name" value="PERIPLASMIC BINDING COMPONENT OF ABC TRANSPORTER"/>
    <property type="match status" value="1"/>
</dbReference>
<feature type="chain" id="PRO_5018726301" evidence="5">
    <location>
        <begin position="27"/>
        <end position="530"/>
    </location>
</feature>
<evidence type="ECO:0000256" key="1">
    <source>
        <dbReference type="ARBA" id="ARBA00004418"/>
    </source>
</evidence>
<dbReference type="OrthoDB" id="9803988at2"/>
<dbReference type="InterPro" id="IPR000914">
    <property type="entry name" value="SBP_5_dom"/>
</dbReference>
<proteinExistence type="inferred from homology"/>
<comment type="subcellular location">
    <subcellularLocation>
        <location evidence="1">Periplasm</location>
    </subcellularLocation>
</comment>
<organism evidence="7 8">
    <name type="scientific">Oceaniradius stylonematis</name>
    <dbReference type="NCBI Taxonomy" id="2184161"/>
    <lineage>
        <taxon>Bacteria</taxon>
        <taxon>Pseudomonadati</taxon>
        <taxon>Pseudomonadota</taxon>
        <taxon>Alphaproteobacteria</taxon>
        <taxon>Hyphomicrobiales</taxon>
        <taxon>Ahrensiaceae</taxon>
        <taxon>Oceaniradius</taxon>
    </lineage>
</organism>
<accession>A0A3A8A885</accession>
<gene>
    <name evidence="7" type="ORF">DEM25_013365</name>
</gene>
<dbReference type="PANTHER" id="PTHR30290:SF9">
    <property type="entry name" value="OLIGOPEPTIDE-BINDING PROTEIN APPA"/>
    <property type="match status" value="1"/>
</dbReference>
<dbReference type="PIRSF" id="PIRSF002741">
    <property type="entry name" value="MppA"/>
    <property type="match status" value="1"/>
</dbReference>
<feature type="signal peptide" evidence="5">
    <location>
        <begin position="1"/>
        <end position="26"/>
    </location>
</feature>
<evidence type="ECO:0000256" key="4">
    <source>
        <dbReference type="ARBA" id="ARBA00022729"/>
    </source>
</evidence>
<dbReference type="SUPFAM" id="SSF53850">
    <property type="entry name" value="Periplasmic binding protein-like II"/>
    <property type="match status" value="1"/>
</dbReference>
<keyword evidence="3" id="KW-0813">Transport</keyword>
<dbReference type="CDD" id="cd08498">
    <property type="entry name" value="PBP2_NikA_DppA_OppA_like_2"/>
    <property type="match status" value="1"/>
</dbReference>
<dbReference type="GO" id="GO:0015833">
    <property type="term" value="P:peptide transport"/>
    <property type="evidence" value="ECO:0007669"/>
    <property type="project" value="TreeGrafter"/>
</dbReference>
<feature type="domain" description="Solute-binding protein family 5" evidence="6">
    <location>
        <begin position="69"/>
        <end position="447"/>
    </location>
</feature>
<evidence type="ECO:0000256" key="2">
    <source>
        <dbReference type="ARBA" id="ARBA00005695"/>
    </source>
</evidence>